<dbReference type="PANTHER" id="PTHR22911">
    <property type="entry name" value="ACYL-MALONYL CONDENSING ENZYME-RELATED"/>
    <property type="match status" value="1"/>
</dbReference>
<feature type="transmembrane region" description="Helical" evidence="2">
    <location>
        <begin position="88"/>
        <end position="107"/>
    </location>
</feature>
<feature type="transmembrane region" description="Helical" evidence="2">
    <location>
        <begin position="114"/>
        <end position="132"/>
    </location>
</feature>
<proteinExistence type="inferred from homology"/>
<dbReference type="InterPro" id="IPR037185">
    <property type="entry name" value="EmrE-like"/>
</dbReference>
<sequence length="274" mass="27861">MLSLLALASSACWGTSDFFAGLKSRDRAAAAVVAWSQGLGLVAISVVVLLQWRTLTFDGWPLWSVAAGLAGAGGLVCFYSALGSGTMGVVAPVASLGVVVPVLLGLLGGEQPAASAWFGMLLAVLGVALASGPELSGDVSPRPVLLASVAAVGFGFALYCLDRGARESLLHTLWGMRLTSVLLFVVAGLVLRTAGGIVAREVPALFAIGIGDLVANGLFAFASSRGLVSVASVLGSLYPVVTVLWARFLLQERLRPVQSAGVVMTLVGVAVIAA</sequence>
<evidence type="ECO:0000313" key="4">
    <source>
        <dbReference type="EMBL" id="SER94194.1"/>
    </source>
</evidence>
<dbReference type="Proteomes" id="UP000199019">
    <property type="component" value="Unassembled WGS sequence"/>
</dbReference>
<dbReference type="RefSeq" id="WP_091756842.1">
    <property type="nucleotide sequence ID" value="NZ_FOHB01000002.1"/>
</dbReference>
<dbReference type="GO" id="GO:0016020">
    <property type="term" value="C:membrane"/>
    <property type="evidence" value="ECO:0007669"/>
    <property type="project" value="InterPro"/>
</dbReference>
<dbReference type="OrthoDB" id="68076at2"/>
<feature type="transmembrane region" description="Helical" evidence="2">
    <location>
        <begin position="173"/>
        <end position="191"/>
    </location>
</feature>
<keyword evidence="2" id="KW-0812">Transmembrane</keyword>
<feature type="transmembrane region" description="Helical" evidence="2">
    <location>
        <begin position="62"/>
        <end position="82"/>
    </location>
</feature>
<dbReference type="AlphaFoldDB" id="A0A1H9TB78"/>
<keyword evidence="5" id="KW-1185">Reference proteome</keyword>
<dbReference type="SUPFAM" id="SSF103481">
    <property type="entry name" value="Multidrug resistance efflux transporter EmrE"/>
    <property type="match status" value="2"/>
</dbReference>
<keyword evidence="2" id="KW-0472">Membrane</keyword>
<dbReference type="PANTHER" id="PTHR22911:SF137">
    <property type="entry name" value="SOLUTE CARRIER FAMILY 35 MEMBER G2-RELATED"/>
    <property type="match status" value="1"/>
</dbReference>
<dbReference type="Pfam" id="PF00892">
    <property type="entry name" value="EamA"/>
    <property type="match status" value="2"/>
</dbReference>
<comment type="similarity">
    <text evidence="1">Belongs to the EamA transporter family.</text>
</comment>
<evidence type="ECO:0000313" key="5">
    <source>
        <dbReference type="Proteomes" id="UP000199019"/>
    </source>
</evidence>
<evidence type="ECO:0000256" key="1">
    <source>
        <dbReference type="ARBA" id="ARBA00007362"/>
    </source>
</evidence>
<dbReference type="Gene3D" id="1.10.3730.20">
    <property type="match status" value="1"/>
</dbReference>
<evidence type="ECO:0000256" key="2">
    <source>
        <dbReference type="SAM" id="Phobius"/>
    </source>
</evidence>
<feature type="transmembrane region" description="Helical" evidence="2">
    <location>
        <begin position="144"/>
        <end position="161"/>
    </location>
</feature>
<gene>
    <name evidence="4" type="ORF">SAMN05216199_1513</name>
</gene>
<feature type="domain" description="EamA" evidence="3">
    <location>
        <begin position="4"/>
        <end position="131"/>
    </location>
</feature>
<reference evidence="5" key="1">
    <citation type="submission" date="2016-10" db="EMBL/GenBank/DDBJ databases">
        <authorList>
            <person name="Varghese N."/>
            <person name="Submissions S."/>
        </authorList>
    </citation>
    <scope>NUCLEOTIDE SEQUENCE [LARGE SCALE GENOMIC DNA]</scope>
    <source>
        <strain evidence="5">CGMCC 1.6963</strain>
    </source>
</reference>
<dbReference type="EMBL" id="FOHB01000002">
    <property type="protein sequence ID" value="SER94194.1"/>
    <property type="molecule type" value="Genomic_DNA"/>
</dbReference>
<feature type="transmembrane region" description="Helical" evidence="2">
    <location>
        <begin position="203"/>
        <end position="221"/>
    </location>
</feature>
<evidence type="ECO:0000259" key="3">
    <source>
        <dbReference type="Pfam" id="PF00892"/>
    </source>
</evidence>
<feature type="domain" description="EamA" evidence="3">
    <location>
        <begin position="144"/>
        <end position="272"/>
    </location>
</feature>
<protein>
    <submittedName>
        <fullName evidence="4">Uncharacterized membrane protein</fullName>
    </submittedName>
</protein>
<name>A0A1H9TB78_9MICO</name>
<organism evidence="4 5">
    <name type="scientific">Pedococcus cremeus</name>
    <dbReference type="NCBI Taxonomy" id="587636"/>
    <lineage>
        <taxon>Bacteria</taxon>
        <taxon>Bacillati</taxon>
        <taxon>Actinomycetota</taxon>
        <taxon>Actinomycetes</taxon>
        <taxon>Micrococcales</taxon>
        <taxon>Intrasporangiaceae</taxon>
        <taxon>Pedococcus</taxon>
    </lineage>
</organism>
<feature type="transmembrane region" description="Helical" evidence="2">
    <location>
        <begin position="30"/>
        <end position="50"/>
    </location>
</feature>
<feature type="transmembrane region" description="Helical" evidence="2">
    <location>
        <begin position="228"/>
        <end position="250"/>
    </location>
</feature>
<feature type="transmembrane region" description="Helical" evidence="2">
    <location>
        <begin position="256"/>
        <end position="273"/>
    </location>
</feature>
<dbReference type="InterPro" id="IPR000620">
    <property type="entry name" value="EamA_dom"/>
</dbReference>
<keyword evidence="2" id="KW-1133">Transmembrane helix</keyword>
<dbReference type="STRING" id="587636.SAMN05216199_1513"/>
<accession>A0A1H9TB78</accession>